<dbReference type="GO" id="GO:0004864">
    <property type="term" value="F:protein phosphatase inhibitor activity"/>
    <property type="evidence" value="ECO:0007669"/>
    <property type="project" value="InterPro"/>
</dbReference>
<comment type="similarity">
    <text evidence="1">Belongs to the BetVI family.</text>
</comment>
<keyword evidence="4" id="KW-1185">Reference proteome</keyword>
<gene>
    <name evidence="3" type="ORF">OLC1_LOCUS7680</name>
</gene>
<name>A0AAV1CNB1_OLDCO</name>
<dbReference type="SMART" id="SM01037">
    <property type="entry name" value="Bet_v_1"/>
    <property type="match status" value="1"/>
</dbReference>
<dbReference type="PANTHER" id="PTHR31213">
    <property type="entry name" value="OS08G0374000 PROTEIN-RELATED"/>
    <property type="match status" value="1"/>
</dbReference>
<organism evidence="3 4">
    <name type="scientific">Oldenlandia corymbosa var. corymbosa</name>
    <dbReference type="NCBI Taxonomy" id="529605"/>
    <lineage>
        <taxon>Eukaryota</taxon>
        <taxon>Viridiplantae</taxon>
        <taxon>Streptophyta</taxon>
        <taxon>Embryophyta</taxon>
        <taxon>Tracheophyta</taxon>
        <taxon>Spermatophyta</taxon>
        <taxon>Magnoliopsida</taxon>
        <taxon>eudicotyledons</taxon>
        <taxon>Gunneridae</taxon>
        <taxon>Pentapetalae</taxon>
        <taxon>asterids</taxon>
        <taxon>lamiids</taxon>
        <taxon>Gentianales</taxon>
        <taxon>Rubiaceae</taxon>
        <taxon>Rubioideae</taxon>
        <taxon>Spermacoceae</taxon>
        <taxon>Hedyotis-Oldenlandia complex</taxon>
        <taxon>Oldenlandia</taxon>
    </lineage>
</organism>
<dbReference type="GO" id="GO:0006952">
    <property type="term" value="P:defense response"/>
    <property type="evidence" value="ECO:0007669"/>
    <property type="project" value="InterPro"/>
</dbReference>
<dbReference type="PRINTS" id="PR00634">
    <property type="entry name" value="BETALLERGEN"/>
</dbReference>
<dbReference type="InterPro" id="IPR023393">
    <property type="entry name" value="START-like_dom_sf"/>
</dbReference>
<dbReference type="GO" id="GO:0005634">
    <property type="term" value="C:nucleus"/>
    <property type="evidence" value="ECO:0007669"/>
    <property type="project" value="TreeGrafter"/>
</dbReference>
<sequence length="164" mass="17807">MVASTFEYEVTSTIPPERLIKALSFDKSYVPKVFPQGVRSIDLLEGDGGVGSIFLITYAEGFHLLKNAKHRVDGIDKDNLTYTYTILEVELHSGPAEDDIQTVTDVIKIAPSADGAGSLVKATSTYNTAGATGVTEEQIRGNERITFMIKSIGDYLLANPDAYN</sequence>
<evidence type="ECO:0000259" key="2">
    <source>
        <dbReference type="SMART" id="SM01037"/>
    </source>
</evidence>
<dbReference type="EMBL" id="OX459119">
    <property type="protein sequence ID" value="CAI9097091.1"/>
    <property type="molecule type" value="Genomic_DNA"/>
</dbReference>
<evidence type="ECO:0000313" key="3">
    <source>
        <dbReference type="EMBL" id="CAI9097091.1"/>
    </source>
</evidence>
<dbReference type="FunFam" id="3.30.530.20:FF:000007">
    <property type="entry name" value="Major pollen allergen Bet v 1-A"/>
    <property type="match status" value="1"/>
</dbReference>
<dbReference type="CDD" id="cd07816">
    <property type="entry name" value="Bet_v1-like"/>
    <property type="match status" value="1"/>
</dbReference>
<dbReference type="InterPro" id="IPR050279">
    <property type="entry name" value="Plant_def-hormone_signal"/>
</dbReference>
<dbReference type="SUPFAM" id="SSF55961">
    <property type="entry name" value="Bet v1-like"/>
    <property type="match status" value="1"/>
</dbReference>
<dbReference type="PANTHER" id="PTHR31213:SF55">
    <property type="entry name" value="STRESS-INDUCED PROTEIN SAM22"/>
    <property type="match status" value="1"/>
</dbReference>
<dbReference type="GO" id="GO:0005737">
    <property type="term" value="C:cytoplasm"/>
    <property type="evidence" value="ECO:0007669"/>
    <property type="project" value="TreeGrafter"/>
</dbReference>
<dbReference type="Pfam" id="PF00407">
    <property type="entry name" value="Bet_v_1"/>
    <property type="match status" value="1"/>
</dbReference>
<proteinExistence type="inferred from homology"/>
<dbReference type="AlphaFoldDB" id="A0AAV1CNB1"/>
<dbReference type="InterPro" id="IPR024949">
    <property type="entry name" value="Bet_v_I_allergen"/>
</dbReference>
<dbReference type="GO" id="GO:0009738">
    <property type="term" value="P:abscisic acid-activated signaling pathway"/>
    <property type="evidence" value="ECO:0007669"/>
    <property type="project" value="InterPro"/>
</dbReference>
<dbReference type="Proteomes" id="UP001161247">
    <property type="component" value="Chromosome 2"/>
</dbReference>
<reference evidence="3" key="1">
    <citation type="submission" date="2023-03" db="EMBL/GenBank/DDBJ databases">
        <authorList>
            <person name="Julca I."/>
        </authorList>
    </citation>
    <scope>NUCLEOTIDE SEQUENCE</scope>
</reference>
<dbReference type="GO" id="GO:0038023">
    <property type="term" value="F:signaling receptor activity"/>
    <property type="evidence" value="ECO:0007669"/>
    <property type="project" value="InterPro"/>
</dbReference>
<dbReference type="Gene3D" id="3.30.530.20">
    <property type="match status" value="1"/>
</dbReference>
<accession>A0AAV1CNB1</accession>
<evidence type="ECO:0000256" key="1">
    <source>
        <dbReference type="ARBA" id="ARBA00009744"/>
    </source>
</evidence>
<feature type="domain" description="Bet v I/Major latex protein" evidence="2">
    <location>
        <begin position="1"/>
        <end position="159"/>
    </location>
</feature>
<evidence type="ECO:0000313" key="4">
    <source>
        <dbReference type="Proteomes" id="UP001161247"/>
    </source>
</evidence>
<dbReference type="InterPro" id="IPR000916">
    <property type="entry name" value="Bet_v_I/MLP"/>
</dbReference>
<dbReference type="GO" id="GO:0010427">
    <property type="term" value="F:abscisic acid binding"/>
    <property type="evidence" value="ECO:0007669"/>
    <property type="project" value="InterPro"/>
</dbReference>
<protein>
    <submittedName>
        <fullName evidence="3">OLC1v1033412C2</fullName>
    </submittedName>
</protein>